<dbReference type="InterPro" id="IPR050872">
    <property type="entry name" value="PPR_P_subfamily"/>
</dbReference>
<comment type="similarity">
    <text evidence="1">Belongs to the PPR family. P subfamily.</text>
</comment>
<evidence type="ECO:0000313" key="6">
    <source>
        <dbReference type="Proteomes" id="UP000655225"/>
    </source>
</evidence>
<reference evidence="5 6" key="1">
    <citation type="submission" date="2020-04" db="EMBL/GenBank/DDBJ databases">
        <title>Plant Genome Project.</title>
        <authorList>
            <person name="Zhang R.-G."/>
        </authorList>
    </citation>
    <scope>NUCLEOTIDE SEQUENCE [LARGE SCALE GENOMIC DNA]</scope>
    <source>
        <strain evidence="5">YNK0</strain>
        <tissue evidence="5">Leaf</tissue>
    </source>
</reference>
<sequence length="506" mass="56900">MDRQKKRGLYDDDSSSKRDQNKKLQSSSTLNPSSVEGPQQEPKQSKRPSFTSYLETPNLPPKTKLLCEIIANTHSLSVENVLNDTGIRVTAEDVEEVLKLSYGFPGPAVKFFRWSGRILNDKHSPYAWNLVVDLLGKNCLFDAMWDAIKSMKKEGLLSLATFASVFSSYVAGDRVDEAIMTFEVMDQYGCPRDIVALNSLLSAICRDGKTAKAHDFLQIAKGKIRPDADTYAILLEGWENEGIESSARQTFGEMVADVGWDPGNMPAYDSFLTTLLKGNNGTREAMRFFDVMKDKRCFPGMKFFRAVLDEFVKESDTRNAGLLWEVMVGRNVCKPDTQMYNLMIALHCNLNHTDMANQLLDEMLFNGAFPDSQTYNVLLQFLIKSRKLREASAILIEMIKNECIPNQSNCTAAVKIYLDVGDPGMAIKVWKCMIANEISGLEETGNLLVVGLRDLNRTQEACKYAEDMIQRGIKLNSSTLSKLKHSLSKAGKGYMYDELLKKWKSH</sequence>
<dbReference type="Pfam" id="PF13041">
    <property type="entry name" value="PPR_2"/>
    <property type="match status" value="1"/>
</dbReference>
<evidence type="ECO:0000313" key="5">
    <source>
        <dbReference type="EMBL" id="KAF8407663.1"/>
    </source>
</evidence>
<accession>A0A834ZM64</accession>
<feature type="repeat" description="PPR" evidence="3">
    <location>
        <begin position="264"/>
        <end position="299"/>
    </location>
</feature>
<evidence type="ECO:0000256" key="4">
    <source>
        <dbReference type="SAM" id="MobiDB-lite"/>
    </source>
</evidence>
<dbReference type="OrthoDB" id="1911504at2759"/>
<dbReference type="InterPro" id="IPR011990">
    <property type="entry name" value="TPR-like_helical_dom_sf"/>
</dbReference>
<dbReference type="OMA" id="KCMIENY"/>
<feature type="compositionally biased region" description="Polar residues" evidence="4">
    <location>
        <begin position="23"/>
        <end position="37"/>
    </location>
</feature>
<organism evidence="5 6">
    <name type="scientific">Tetracentron sinense</name>
    <name type="common">Spur-leaf</name>
    <dbReference type="NCBI Taxonomy" id="13715"/>
    <lineage>
        <taxon>Eukaryota</taxon>
        <taxon>Viridiplantae</taxon>
        <taxon>Streptophyta</taxon>
        <taxon>Embryophyta</taxon>
        <taxon>Tracheophyta</taxon>
        <taxon>Spermatophyta</taxon>
        <taxon>Magnoliopsida</taxon>
        <taxon>Trochodendrales</taxon>
        <taxon>Trochodendraceae</taxon>
        <taxon>Tetracentron</taxon>
    </lineage>
</organism>
<feature type="region of interest" description="Disordered" evidence="4">
    <location>
        <begin position="1"/>
        <end position="56"/>
    </location>
</feature>
<feature type="repeat" description="PPR" evidence="3">
    <location>
        <begin position="336"/>
        <end position="370"/>
    </location>
</feature>
<evidence type="ECO:0008006" key="7">
    <source>
        <dbReference type="Google" id="ProtNLM"/>
    </source>
</evidence>
<evidence type="ECO:0000256" key="3">
    <source>
        <dbReference type="PROSITE-ProRule" id="PRU00708"/>
    </source>
</evidence>
<keyword evidence="2" id="KW-0677">Repeat</keyword>
<keyword evidence="6" id="KW-1185">Reference proteome</keyword>
<protein>
    <recommendedName>
        <fullName evidence="7">Pentatricopeptide repeat-containing protein</fullName>
    </recommendedName>
</protein>
<dbReference type="InterPro" id="IPR002885">
    <property type="entry name" value="PPR_rpt"/>
</dbReference>
<feature type="compositionally biased region" description="Basic and acidic residues" evidence="4">
    <location>
        <begin position="1"/>
        <end position="22"/>
    </location>
</feature>
<name>A0A834ZM64_TETSI</name>
<dbReference type="PANTHER" id="PTHR46128:SF211">
    <property type="entry name" value="PENTACOTRIPEPTIDE-REPEAT REGION OF PRORP DOMAIN-CONTAINING PROTEIN"/>
    <property type="match status" value="1"/>
</dbReference>
<feature type="repeat" description="PPR" evidence="3">
    <location>
        <begin position="371"/>
        <end position="405"/>
    </location>
</feature>
<dbReference type="EMBL" id="JABCRI010000004">
    <property type="protein sequence ID" value="KAF8407663.1"/>
    <property type="molecule type" value="Genomic_DNA"/>
</dbReference>
<dbReference type="PANTHER" id="PTHR46128">
    <property type="entry name" value="MITOCHONDRIAL GROUP I INTRON SPLICING FACTOR CCM1"/>
    <property type="match status" value="1"/>
</dbReference>
<gene>
    <name evidence="5" type="ORF">HHK36_006798</name>
</gene>
<dbReference type="Pfam" id="PF01535">
    <property type="entry name" value="PPR"/>
    <property type="match status" value="2"/>
</dbReference>
<comment type="caution">
    <text evidence="5">The sequence shown here is derived from an EMBL/GenBank/DDBJ whole genome shotgun (WGS) entry which is preliminary data.</text>
</comment>
<dbReference type="AlphaFoldDB" id="A0A834ZM64"/>
<dbReference type="PROSITE" id="PS51375">
    <property type="entry name" value="PPR"/>
    <property type="match status" value="3"/>
</dbReference>
<dbReference type="Gene3D" id="1.25.40.10">
    <property type="entry name" value="Tetratricopeptide repeat domain"/>
    <property type="match status" value="3"/>
</dbReference>
<evidence type="ECO:0000256" key="1">
    <source>
        <dbReference type="ARBA" id="ARBA00007626"/>
    </source>
</evidence>
<evidence type="ECO:0000256" key="2">
    <source>
        <dbReference type="ARBA" id="ARBA00022737"/>
    </source>
</evidence>
<dbReference type="NCBIfam" id="TIGR00756">
    <property type="entry name" value="PPR"/>
    <property type="match status" value="4"/>
</dbReference>
<proteinExistence type="inferred from homology"/>
<dbReference type="Proteomes" id="UP000655225">
    <property type="component" value="Unassembled WGS sequence"/>
</dbReference>